<dbReference type="CDD" id="cd17781">
    <property type="entry name" value="CBS_pair_MUG70_1"/>
    <property type="match status" value="1"/>
</dbReference>
<dbReference type="OMA" id="RERKQFF"/>
<keyword evidence="4" id="KW-0472">Membrane</keyword>
<evidence type="ECO:0000256" key="1">
    <source>
        <dbReference type="ARBA" id="ARBA00022737"/>
    </source>
</evidence>
<dbReference type="InterPro" id="IPR053793">
    <property type="entry name" value="PB1-like"/>
</dbReference>
<evidence type="ECO:0000313" key="8">
    <source>
        <dbReference type="Proteomes" id="UP000070444"/>
    </source>
</evidence>
<organism evidence="7 8">
    <name type="scientific">Conidiobolus coronatus (strain ATCC 28846 / CBS 209.66 / NRRL 28638)</name>
    <name type="common">Delacroixia coronata</name>
    <dbReference type="NCBI Taxonomy" id="796925"/>
    <lineage>
        <taxon>Eukaryota</taxon>
        <taxon>Fungi</taxon>
        <taxon>Fungi incertae sedis</taxon>
        <taxon>Zoopagomycota</taxon>
        <taxon>Entomophthoromycotina</taxon>
        <taxon>Entomophthoromycetes</taxon>
        <taxon>Entomophthorales</taxon>
        <taxon>Ancylistaceae</taxon>
        <taxon>Conidiobolus</taxon>
    </lineage>
</organism>
<feature type="region of interest" description="Disordered" evidence="3">
    <location>
        <begin position="1"/>
        <end position="88"/>
    </location>
</feature>
<dbReference type="Proteomes" id="UP000070444">
    <property type="component" value="Unassembled WGS sequence"/>
</dbReference>
<dbReference type="CDD" id="cd17782">
    <property type="entry name" value="CBS_pair_MUG70_2"/>
    <property type="match status" value="1"/>
</dbReference>
<dbReference type="InterPro" id="IPR000270">
    <property type="entry name" value="PB1_dom"/>
</dbReference>
<evidence type="ECO:0000256" key="2">
    <source>
        <dbReference type="PROSITE-ProRule" id="PRU00703"/>
    </source>
</evidence>
<dbReference type="Pfam" id="PF00571">
    <property type="entry name" value="CBS"/>
    <property type="match status" value="4"/>
</dbReference>
<dbReference type="SUPFAM" id="SSF54631">
    <property type="entry name" value="CBS-domain pair"/>
    <property type="match status" value="2"/>
</dbReference>
<dbReference type="AlphaFoldDB" id="A0A137PBU7"/>
<feature type="domain" description="CBS" evidence="5">
    <location>
        <begin position="317"/>
        <end position="374"/>
    </location>
</feature>
<protein>
    <submittedName>
        <fullName evidence="7">CBS-domain-containing protein</fullName>
    </submittedName>
</protein>
<evidence type="ECO:0000259" key="6">
    <source>
        <dbReference type="PROSITE" id="PS51745"/>
    </source>
</evidence>
<proteinExistence type="predicted"/>
<dbReference type="EMBL" id="KQ964453">
    <property type="protein sequence ID" value="KXN72453.1"/>
    <property type="molecule type" value="Genomic_DNA"/>
</dbReference>
<keyword evidence="4" id="KW-0812">Transmembrane</keyword>
<evidence type="ECO:0000313" key="7">
    <source>
        <dbReference type="EMBL" id="KXN72453.1"/>
    </source>
</evidence>
<dbReference type="SMART" id="SM00116">
    <property type="entry name" value="CBS"/>
    <property type="match status" value="4"/>
</dbReference>
<dbReference type="Gene3D" id="3.10.20.90">
    <property type="entry name" value="Phosphatidylinositol 3-kinase Catalytic Subunit, Chain A, domain 1"/>
    <property type="match status" value="1"/>
</dbReference>
<feature type="transmembrane region" description="Helical" evidence="4">
    <location>
        <begin position="588"/>
        <end position="609"/>
    </location>
</feature>
<gene>
    <name evidence="7" type="ORF">CONCODRAFT_36976</name>
</gene>
<feature type="domain" description="PB1" evidence="6">
    <location>
        <begin position="444"/>
        <end position="532"/>
    </location>
</feature>
<dbReference type="PROSITE" id="PS51371">
    <property type="entry name" value="CBS"/>
    <property type="match status" value="4"/>
</dbReference>
<evidence type="ECO:0000256" key="4">
    <source>
        <dbReference type="SAM" id="Phobius"/>
    </source>
</evidence>
<dbReference type="Gene3D" id="3.10.580.10">
    <property type="entry name" value="CBS-domain"/>
    <property type="match status" value="2"/>
</dbReference>
<dbReference type="PANTHER" id="PTHR48108:SF26">
    <property type="entry name" value="CBS DOMAIN-CONTAINING PROTEIN DDB_G0289609"/>
    <property type="match status" value="1"/>
</dbReference>
<keyword evidence="2" id="KW-0129">CBS domain</keyword>
<accession>A0A137PBU7</accession>
<feature type="domain" description="CBS" evidence="5">
    <location>
        <begin position="247"/>
        <end position="308"/>
    </location>
</feature>
<keyword evidence="4" id="KW-1133">Transmembrane helix</keyword>
<feature type="compositionally biased region" description="Basic and acidic residues" evidence="3">
    <location>
        <begin position="41"/>
        <end position="57"/>
    </location>
</feature>
<feature type="domain" description="CBS" evidence="5">
    <location>
        <begin position="82"/>
        <end position="140"/>
    </location>
</feature>
<dbReference type="STRING" id="796925.A0A137PBU7"/>
<evidence type="ECO:0000259" key="5">
    <source>
        <dbReference type="PROSITE" id="PS51371"/>
    </source>
</evidence>
<dbReference type="InterPro" id="IPR046342">
    <property type="entry name" value="CBS_dom_sf"/>
</dbReference>
<dbReference type="InterPro" id="IPR000644">
    <property type="entry name" value="CBS_dom"/>
</dbReference>
<name>A0A137PBU7_CONC2</name>
<keyword evidence="8" id="KW-1185">Reference proteome</keyword>
<dbReference type="SUPFAM" id="SSF54277">
    <property type="entry name" value="CAD &amp; PB1 domains"/>
    <property type="match status" value="1"/>
</dbReference>
<feature type="compositionally biased region" description="Polar residues" evidence="3">
    <location>
        <begin position="11"/>
        <end position="22"/>
    </location>
</feature>
<dbReference type="PANTHER" id="PTHR48108">
    <property type="entry name" value="CBS DOMAIN-CONTAINING PROTEIN CBSX2, CHLOROPLASTIC"/>
    <property type="match status" value="1"/>
</dbReference>
<dbReference type="Pfam" id="PF00564">
    <property type="entry name" value="PB1"/>
    <property type="match status" value="1"/>
</dbReference>
<evidence type="ECO:0000256" key="3">
    <source>
        <dbReference type="SAM" id="MobiDB-lite"/>
    </source>
</evidence>
<dbReference type="SMART" id="SM00666">
    <property type="entry name" value="PB1"/>
    <property type="match status" value="1"/>
</dbReference>
<sequence length="616" mass="67396">MAINGPKRPSSIASHSSRTAPTSPAAISAEDSLSQARLRQNKKDEAIRRKAEADLKKKTQPARPPSRQQSKKNRAPGTVASLRPSPALTVPSSLTVTEASQLMAAKRADCVLVVDQNEHLAGIFTAKDLAYRVVSEALDAHTTYVSQIMTPNPMCVTLDASATDALNTMVQRGFRHLPVCNDEGDVVGLLDITKCLYDSLEKMERAYGSSRKLYDALETIEKEWSSQANQILQLMGNLKDNMSCPDLTTILDDSHAAQVSTRTSVRDAARMMKQHHTTSVVVMDNGVISGIFTSKDVVLRVVAASLDPGNCSVIRVMTPHPDTCPPETTILEALKRMHTGHYLNLPVVDADKQVLGVVDVLKLTYATLELMNSIDGAGDNDSNAGPVWNKFWTSSFSQDDVSESVVSDSMSRTYESKSVQDVYPNDSISVVDEENQSTQLDIATGSFIFKFKSPKGKVYRFSAATDHFEQLRAMIEDKLVEEDPSTDIVSIPSLCYVDDEGDHVLLSSDEDLLDAVDMARKNNWQRLVLFLSQSDEEPQGELVSNLVKEQAPPSPLPQVEEPVVKQRSSTPVRRHVSDSKEPLIPDHLIIPASIGAGFLAATIVGLIIWKATARSN</sequence>
<reference evidence="7 8" key="1">
    <citation type="journal article" date="2015" name="Genome Biol. Evol.">
        <title>Phylogenomic analyses indicate that early fungi evolved digesting cell walls of algal ancestors of land plants.</title>
        <authorList>
            <person name="Chang Y."/>
            <person name="Wang S."/>
            <person name="Sekimoto S."/>
            <person name="Aerts A.L."/>
            <person name="Choi C."/>
            <person name="Clum A."/>
            <person name="LaButti K.M."/>
            <person name="Lindquist E.A."/>
            <person name="Yee Ngan C."/>
            <person name="Ohm R.A."/>
            <person name="Salamov A.A."/>
            <person name="Grigoriev I.V."/>
            <person name="Spatafora J.W."/>
            <person name="Berbee M.L."/>
        </authorList>
    </citation>
    <scope>NUCLEOTIDE SEQUENCE [LARGE SCALE GENOMIC DNA]</scope>
    <source>
        <strain evidence="7 8">NRRL 28638</strain>
    </source>
</reference>
<dbReference type="InterPro" id="IPR051462">
    <property type="entry name" value="CBS_domain-containing"/>
</dbReference>
<dbReference type="OrthoDB" id="418595at2759"/>
<dbReference type="PROSITE" id="PS51745">
    <property type="entry name" value="PB1"/>
    <property type="match status" value="1"/>
</dbReference>
<keyword evidence="1" id="KW-0677">Repeat</keyword>
<feature type="region of interest" description="Disordered" evidence="3">
    <location>
        <begin position="549"/>
        <end position="577"/>
    </location>
</feature>
<feature type="domain" description="CBS" evidence="5">
    <location>
        <begin position="149"/>
        <end position="205"/>
    </location>
</feature>